<dbReference type="PANTHER" id="PTHR19375">
    <property type="entry name" value="HEAT SHOCK PROTEIN 70KDA"/>
    <property type="match status" value="1"/>
</dbReference>
<evidence type="ECO:0000256" key="2">
    <source>
        <dbReference type="ARBA" id="ARBA00022741"/>
    </source>
</evidence>
<dbReference type="PROSITE" id="PS00297">
    <property type="entry name" value="HSP70_1"/>
    <property type="match status" value="1"/>
</dbReference>
<dbReference type="InterPro" id="IPR018181">
    <property type="entry name" value="Heat_shock_70_CS"/>
</dbReference>
<evidence type="ECO:0000313" key="4">
    <source>
        <dbReference type="EMBL" id="HGU31770.1"/>
    </source>
</evidence>
<name>A0A7C4MKS6_9BACT</name>
<dbReference type="GO" id="GO:0140662">
    <property type="term" value="F:ATP-dependent protein folding chaperone"/>
    <property type="evidence" value="ECO:0007669"/>
    <property type="project" value="InterPro"/>
</dbReference>
<evidence type="ECO:0000256" key="1">
    <source>
        <dbReference type="ARBA" id="ARBA00007381"/>
    </source>
</evidence>
<dbReference type="SUPFAM" id="SSF53067">
    <property type="entry name" value="Actin-like ATPase domain"/>
    <property type="match status" value="2"/>
</dbReference>
<keyword evidence="3" id="KW-0067">ATP-binding</keyword>
<dbReference type="Pfam" id="PF00012">
    <property type="entry name" value="HSP70"/>
    <property type="match status" value="1"/>
</dbReference>
<dbReference type="Pfam" id="PF12531">
    <property type="entry name" value="DUF3731"/>
    <property type="match status" value="1"/>
</dbReference>
<sequence>MSPAFPSNRQPVVGIDLGTTNSALYAAEPGMPGESPSRIRLFPIPQLTGPGEINRLSILPSFVYLAGDYDVQRESLRMPWDTALAAPDRMVGAYARDHGSRIPARLVSSAKSWLCHSGVDRKAPILPWGADASIPKISPVQASAAYLAHMRAAWNHLHADEPDLHLEHLFVVLTVPASFDEVARELTLEAAAMAGFGQVTLLEEPLAAFYSYLNLHETDWHRTVRPGELILVCDMGGGTTDFSLITLKEEKGGGSPRFERIAVGDHLILGGDNVDLALARIVERQVGKSAADLTGDRWRTLCHQCREAKEALLDGKAEVRRITLVGKGSRLIGGTMTAELQRTSVEAIVLDGFFPVLEATEPVSRREKAGMMEFGLPYEPEPAVTRHLGWFLEKHRGDVQESLGRSDAVPDWILFNGGSLKPRSIQTRICEAVRHWFGLPQERTPRILENPEPDLAVAMGAAYYGLVKRGIGVRVGSGSARSYYIGIAVGESDIGMEGTAEKAICVVERGLEEGSPIELPEREFRVIANSPVVFPIYSSSFRSGDKTGDLLDIDDTFTPMPPLRTVVQYGKKGNRTTLPVAIDAAFTEMGTLAIWCRSKVSDHRWKLQFQLRGAGDALPVSEGEIFDEALVRQAVERIEQAFQGSPKELARIARDIADLVDRPKDAWPLSLIRALADRLIARSDTRKRTADHEMRWLNLCGFCLRPGFGDASDEHRLKQLWRLFKQGPVFAGQPQNRIEWWIFWRRIGAGLSPGQQRQMFQDVSPILLQAKAQRMPAQEWLELWMMAANLERLSVKDKLKLGRALVGEIVSGKAYAQLLWCLSRIGARELLYATADRVVPPQEVWKWIEGLRERALSGSAFVSCMLQIGRMTGDRMRDLEPAQREALARLLSENGASEDALRILREPTAIVKQDVQTIFGESLPQGLILESVG</sequence>
<dbReference type="Gene3D" id="3.30.420.40">
    <property type="match status" value="2"/>
</dbReference>
<organism evidence="4">
    <name type="scientific">Desulfatirhabdium butyrativorans</name>
    <dbReference type="NCBI Taxonomy" id="340467"/>
    <lineage>
        <taxon>Bacteria</taxon>
        <taxon>Pseudomonadati</taxon>
        <taxon>Thermodesulfobacteriota</taxon>
        <taxon>Desulfobacteria</taxon>
        <taxon>Desulfobacterales</taxon>
        <taxon>Desulfatirhabdiaceae</taxon>
        <taxon>Desulfatirhabdium</taxon>
    </lineage>
</organism>
<evidence type="ECO:0000256" key="3">
    <source>
        <dbReference type="ARBA" id="ARBA00022840"/>
    </source>
</evidence>
<dbReference type="GO" id="GO:0005524">
    <property type="term" value="F:ATP binding"/>
    <property type="evidence" value="ECO:0007669"/>
    <property type="project" value="UniProtKB-KW"/>
</dbReference>
<keyword evidence="2" id="KW-0547">Nucleotide-binding</keyword>
<comment type="similarity">
    <text evidence="1">Belongs to the heat shock protein 70 family.</text>
</comment>
<dbReference type="InterPro" id="IPR043129">
    <property type="entry name" value="ATPase_NBD"/>
</dbReference>
<gene>
    <name evidence="4" type="ORF">ENS29_02815</name>
</gene>
<dbReference type="EMBL" id="DSUH01000064">
    <property type="protein sequence ID" value="HGU31770.1"/>
    <property type="molecule type" value="Genomic_DNA"/>
</dbReference>
<dbReference type="AlphaFoldDB" id="A0A7C4MKS6"/>
<reference evidence="4" key="1">
    <citation type="journal article" date="2020" name="mSystems">
        <title>Genome- and Community-Level Interaction Insights into Carbon Utilization and Element Cycling Functions of Hydrothermarchaeota in Hydrothermal Sediment.</title>
        <authorList>
            <person name="Zhou Z."/>
            <person name="Liu Y."/>
            <person name="Xu W."/>
            <person name="Pan J."/>
            <person name="Luo Z.H."/>
            <person name="Li M."/>
        </authorList>
    </citation>
    <scope>NUCLEOTIDE SEQUENCE [LARGE SCALE GENOMIC DNA]</scope>
    <source>
        <strain evidence="4">SpSt-477</strain>
    </source>
</reference>
<dbReference type="PRINTS" id="PR00301">
    <property type="entry name" value="HEATSHOCK70"/>
</dbReference>
<protein>
    <submittedName>
        <fullName evidence="4">Molecular chaperone DnaK</fullName>
    </submittedName>
</protein>
<comment type="caution">
    <text evidence="4">The sequence shown here is derived from an EMBL/GenBank/DDBJ whole genome shotgun (WGS) entry which is preliminary data.</text>
</comment>
<dbReference type="InterPro" id="IPR013126">
    <property type="entry name" value="Hsp_70_fam"/>
</dbReference>
<accession>A0A7C4MKS6</accession>
<proteinExistence type="inferred from homology"/>
<dbReference type="CDD" id="cd10170">
    <property type="entry name" value="ASKHA_NBD_HSP70"/>
    <property type="match status" value="1"/>
</dbReference>
<dbReference type="InterPro" id="IPR021030">
    <property type="entry name" value="DUF3731"/>
</dbReference>